<name>A0A814TQD5_9BILA</name>
<gene>
    <name evidence="1" type="ORF">OXX778_LOCUS23596</name>
</gene>
<evidence type="ECO:0000313" key="1">
    <source>
        <dbReference type="EMBL" id="CAF1161223.1"/>
    </source>
</evidence>
<organism evidence="1 2">
    <name type="scientific">Brachionus calyciflorus</name>
    <dbReference type="NCBI Taxonomy" id="104777"/>
    <lineage>
        <taxon>Eukaryota</taxon>
        <taxon>Metazoa</taxon>
        <taxon>Spiralia</taxon>
        <taxon>Gnathifera</taxon>
        <taxon>Rotifera</taxon>
        <taxon>Eurotatoria</taxon>
        <taxon>Monogononta</taxon>
        <taxon>Pseudotrocha</taxon>
        <taxon>Ploima</taxon>
        <taxon>Brachionidae</taxon>
        <taxon>Brachionus</taxon>
    </lineage>
</organism>
<sequence>MDIDMVFNTGPKRKAIDVQKDRVYENL</sequence>
<proteinExistence type="predicted"/>
<feature type="non-terminal residue" evidence="1">
    <location>
        <position position="27"/>
    </location>
</feature>
<dbReference type="AlphaFoldDB" id="A0A814TQD5"/>
<evidence type="ECO:0000313" key="2">
    <source>
        <dbReference type="Proteomes" id="UP000663879"/>
    </source>
</evidence>
<comment type="caution">
    <text evidence="1">The sequence shown here is derived from an EMBL/GenBank/DDBJ whole genome shotgun (WGS) entry which is preliminary data.</text>
</comment>
<accession>A0A814TQD5</accession>
<dbReference type="Proteomes" id="UP000663879">
    <property type="component" value="Unassembled WGS sequence"/>
</dbReference>
<protein>
    <submittedName>
        <fullName evidence="1">Uncharacterized protein</fullName>
    </submittedName>
</protein>
<keyword evidence="2" id="KW-1185">Reference proteome</keyword>
<dbReference type="EMBL" id="CAJNOC010014513">
    <property type="protein sequence ID" value="CAF1161223.1"/>
    <property type="molecule type" value="Genomic_DNA"/>
</dbReference>
<reference evidence="1" key="1">
    <citation type="submission" date="2021-02" db="EMBL/GenBank/DDBJ databases">
        <authorList>
            <person name="Nowell W R."/>
        </authorList>
    </citation>
    <scope>NUCLEOTIDE SEQUENCE</scope>
    <source>
        <strain evidence="1">Ploen Becks lab</strain>
    </source>
</reference>